<name>A0A242N0L9_CABSO</name>
<gene>
    <name evidence="1" type="ORF">PAMC26510_29165</name>
    <name evidence="2" type="ORF">PAMC26577_09680</name>
</gene>
<accession>A0A242N0L9</accession>
<proteinExistence type="predicted"/>
<dbReference type="EMBL" id="NBTZ01000033">
    <property type="protein sequence ID" value="OTP77228.1"/>
    <property type="molecule type" value="Genomic_DNA"/>
</dbReference>
<evidence type="ECO:0000313" key="2">
    <source>
        <dbReference type="EMBL" id="OTP77228.1"/>
    </source>
</evidence>
<organism evidence="2 4">
    <name type="scientific">Caballeronia sordidicola</name>
    <name type="common">Burkholderia sordidicola</name>
    <dbReference type="NCBI Taxonomy" id="196367"/>
    <lineage>
        <taxon>Bacteria</taxon>
        <taxon>Pseudomonadati</taxon>
        <taxon>Pseudomonadota</taxon>
        <taxon>Betaproteobacteria</taxon>
        <taxon>Burkholderiales</taxon>
        <taxon>Burkholderiaceae</taxon>
        <taxon>Caballeronia</taxon>
    </lineage>
</organism>
<evidence type="ECO:0000313" key="3">
    <source>
        <dbReference type="Proteomes" id="UP000194546"/>
    </source>
</evidence>
<evidence type="ECO:0000313" key="4">
    <source>
        <dbReference type="Proteomes" id="UP000195221"/>
    </source>
</evidence>
<sequence length="47" mass="5122">MNAIGHGSFPVEAMNALTGMIPSMLQTSKRNAGKVHTLRIRTIRVNT</sequence>
<protein>
    <submittedName>
        <fullName evidence="2">Uncharacterized protein</fullName>
    </submittedName>
</protein>
<dbReference type="AlphaFoldDB" id="A0A242N0L9"/>
<evidence type="ECO:0000313" key="1">
    <source>
        <dbReference type="EMBL" id="OTP68287.1"/>
    </source>
</evidence>
<reference evidence="1 3" key="1">
    <citation type="submission" date="2017-03" db="EMBL/GenBank/DDBJ databases">
        <title>Genome analysis of strain PAMC 26510.</title>
        <authorList>
            <person name="Oh H.-M."/>
            <person name="Yang J.-A."/>
        </authorList>
    </citation>
    <scope>NUCLEOTIDE SEQUENCE [LARGE SCALE GENOMIC DNA]</scope>
    <source>
        <strain evidence="1 3">PAMC 26510</strain>
    </source>
</reference>
<reference evidence="2 4" key="2">
    <citation type="submission" date="2017-03" db="EMBL/GenBank/DDBJ databases">
        <title>Genome analysis of strain PAMC 26577.</title>
        <authorList>
            <person name="Oh H.-M."/>
            <person name="Yang J.-A."/>
        </authorList>
    </citation>
    <scope>NUCLEOTIDE SEQUENCE [LARGE SCALE GENOMIC DNA]</scope>
    <source>
        <strain evidence="2 4">PAMC 26577</strain>
    </source>
</reference>
<dbReference type="Proteomes" id="UP000195221">
    <property type="component" value="Unassembled WGS sequence"/>
</dbReference>
<dbReference type="EMBL" id="NBTY01000172">
    <property type="protein sequence ID" value="OTP68287.1"/>
    <property type="molecule type" value="Genomic_DNA"/>
</dbReference>
<comment type="caution">
    <text evidence="2">The sequence shown here is derived from an EMBL/GenBank/DDBJ whole genome shotgun (WGS) entry which is preliminary data.</text>
</comment>
<dbReference type="Proteomes" id="UP000194546">
    <property type="component" value="Unassembled WGS sequence"/>
</dbReference>